<gene>
    <name evidence="5" type="ORF">PT974_07393</name>
</gene>
<dbReference type="Proteomes" id="UP001338125">
    <property type="component" value="Unassembled WGS sequence"/>
</dbReference>
<sequence length="343" mass="36964">MLALNLLGLAALAIGTPVPGSIADYTQALKAKRAPFAAVTAAQLTAFQFYAQHSGAAYCNFNTPAGQPVKCGSHVCDNVNATVISSFGGDVTGIGGYVSVDHKRKEVVLSVRGSSNIRNYITDVVFAWARCDLVSECKLHAGFAASWLEIRDAVYDAFDVATTKWPGYKLVATGHSLGAAVSTIAASYLRREGYPVDIYTYGSPRVGNDHYADFVTKQDGAEFRVTHTRDPVPRLAPIVFGYRHTTPEYWLSTGDGSTTDYGVGDIKVCAGNANTDCNGGTFGLDIIAHLHYLGPTSACNGFPFQWKRDESAALAGNGTDQELIDRLNKWSQQDQDFVKNQLQ</sequence>
<dbReference type="InterPro" id="IPR029058">
    <property type="entry name" value="AB_hydrolase_fold"/>
</dbReference>
<evidence type="ECO:0000259" key="4">
    <source>
        <dbReference type="Pfam" id="PF01764"/>
    </source>
</evidence>
<keyword evidence="6" id="KW-1185">Reference proteome</keyword>
<comment type="caution">
    <text evidence="5">The sequence shown here is derived from an EMBL/GenBank/DDBJ whole genome shotgun (WGS) entry which is preliminary data.</text>
</comment>
<evidence type="ECO:0000256" key="1">
    <source>
        <dbReference type="ARBA" id="ARBA00022729"/>
    </source>
</evidence>
<dbReference type="Pfam" id="PF01764">
    <property type="entry name" value="Lipase_3"/>
    <property type="match status" value="1"/>
</dbReference>
<proteinExistence type="predicted"/>
<feature type="chain" id="PRO_5046419708" evidence="3">
    <location>
        <begin position="24"/>
        <end position="343"/>
    </location>
</feature>
<dbReference type="PANTHER" id="PTHR46640:SF1">
    <property type="entry name" value="FUNGAL LIPASE-LIKE DOMAIN-CONTAINING PROTEIN-RELATED"/>
    <property type="match status" value="1"/>
</dbReference>
<protein>
    <submittedName>
        <fullName evidence="5">Lipase</fullName>
    </submittedName>
</protein>
<evidence type="ECO:0000256" key="2">
    <source>
        <dbReference type="ARBA" id="ARBA00022801"/>
    </source>
</evidence>
<accession>A0ABR0SP57</accession>
<dbReference type="Gene3D" id="3.40.50.1820">
    <property type="entry name" value="alpha/beta hydrolase"/>
    <property type="match status" value="1"/>
</dbReference>
<feature type="domain" description="Fungal lipase-type" evidence="4">
    <location>
        <begin position="108"/>
        <end position="239"/>
    </location>
</feature>
<organism evidence="5 6">
    <name type="scientific">Cladobotryum mycophilum</name>
    <dbReference type="NCBI Taxonomy" id="491253"/>
    <lineage>
        <taxon>Eukaryota</taxon>
        <taxon>Fungi</taxon>
        <taxon>Dikarya</taxon>
        <taxon>Ascomycota</taxon>
        <taxon>Pezizomycotina</taxon>
        <taxon>Sordariomycetes</taxon>
        <taxon>Hypocreomycetidae</taxon>
        <taxon>Hypocreales</taxon>
        <taxon>Hypocreaceae</taxon>
        <taxon>Cladobotryum</taxon>
    </lineage>
</organism>
<feature type="signal peptide" evidence="3">
    <location>
        <begin position="1"/>
        <end position="23"/>
    </location>
</feature>
<keyword evidence="2" id="KW-0378">Hydrolase</keyword>
<dbReference type="InterPro" id="IPR002921">
    <property type="entry name" value="Fungal_lipase-type"/>
</dbReference>
<evidence type="ECO:0000256" key="3">
    <source>
        <dbReference type="SAM" id="SignalP"/>
    </source>
</evidence>
<dbReference type="PANTHER" id="PTHR46640">
    <property type="entry name" value="TRIACYLGLYCEROL LIPASE, PUTATIVE (AFU_ORTHOLOGUE AFUA_6G06510)-RELATED"/>
    <property type="match status" value="1"/>
</dbReference>
<keyword evidence="1 3" id="KW-0732">Signal</keyword>
<reference evidence="5 6" key="1">
    <citation type="submission" date="2024-01" db="EMBL/GenBank/DDBJ databases">
        <title>Complete genome of Cladobotryum mycophilum ATHUM6906.</title>
        <authorList>
            <person name="Christinaki A.C."/>
            <person name="Myridakis A.I."/>
            <person name="Kouvelis V.N."/>
        </authorList>
    </citation>
    <scope>NUCLEOTIDE SEQUENCE [LARGE SCALE GENOMIC DNA]</scope>
    <source>
        <strain evidence="5 6">ATHUM6906</strain>
    </source>
</reference>
<dbReference type="CDD" id="cd00519">
    <property type="entry name" value="Lipase_3"/>
    <property type="match status" value="1"/>
</dbReference>
<evidence type="ECO:0000313" key="5">
    <source>
        <dbReference type="EMBL" id="KAK5993955.1"/>
    </source>
</evidence>
<name>A0ABR0SP57_9HYPO</name>
<dbReference type="EMBL" id="JAVFKD010000012">
    <property type="protein sequence ID" value="KAK5993955.1"/>
    <property type="molecule type" value="Genomic_DNA"/>
</dbReference>
<dbReference type="InterPro" id="IPR051299">
    <property type="entry name" value="AB_hydrolase_lip/est"/>
</dbReference>
<evidence type="ECO:0000313" key="6">
    <source>
        <dbReference type="Proteomes" id="UP001338125"/>
    </source>
</evidence>
<dbReference type="SUPFAM" id="SSF53474">
    <property type="entry name" value="alpha/beta-Hydrolases"/>
    <property type="match status" value="1"/>
</dbReference>